<evidence type="ECO:0000313" key="1">
    <source>
        <dbReference type="EMBL" id="QDY52141.1"/>
    </source>
</evidence>
<dbReference type="EMBL" id="MK250088">
    <property type="protein sequence ID" value="QDY52141.1"/>
    <property type="molecule type" value="Genomic_DNA"/>
</dbReference>
<protein>
    <submittedName>
        <fullName evidence="1">Uncharacterized protein</fullName>
    </submittedName>
</protein>
<organism evidence="1">
    <name type="scientific">Mimiviridae sp. ChoanoV1</name>
    <dbReference type="NCBI Taxonomy" id="2596887"/>
    <lineage>
        <taxon>Viruses</taxon>
        <taxon>Varidnaviria</taxon>
        <taxon>Bamfordvirae</taxon>
        <taxon>Nucleocytoviricota</taxon>
        <taxon>Megaviricetes</taxon>
        <taxon>Imitervirales</taxon>
        <taxon>Schizomimiviridae</taxon>
    </lineage>
</organism>
<name>A0A5B8IPR9_9VIRU</name>
<proteinExistence type="predicted"/>
<reference evidence="1" key="1">
    <citation type="submission" date="2018-11" db="EMBL/GenBank/DDBJ databases">
        <title>A distinct lineage of giant viruses engineers rhodopsin photosystems in predatory marine eukaryotes.</title>
        <authorList>
            <person name="Needham D.M."/>
            <person name="Yoshizawa S."/>
            <person name="Hosaka T."/>
            <person name="Poirier C."/>
            <person name="Choi C.-J."/>
            <person name="Hehenberger E."/>
            <person name="Irwin N.A.T."/>
            <person name="Wilken S."/>
            <person name="Yung C.-M."/>
            <person name="Bachy C."/>
            <person name="Kurihara R."/>
            <person name="Nakajima Y."/>
            <person name="Kojima K."/>
            <person name="Kimura-Someya T."/>
            <person name="Leonard G."/>
            <person name="Malmstrom R.R."/>
            <person name="Mende D."/>
            <person name="Olson D.K."/>
            <person name="Sudo Y."/>
            <person name="Sudek S."/>
            <person name="Richards T.A."/>
            <person name="DeLong E.F."/>
            <person name="Keeling P.J."/>
            <person name="Santoro A.E."/>
            <person name="Shirouzu M."/>
            <person name="Iwasaki W."/>
            <person name="Worden A.Z."/>
        </authorList>
    </citation>
    <scope>NUCLEOTIDE SEQUENCE</scope>
</reference>
<sequence length="226" mass="27047">MPKSNKLKDDKFFKKKPIRRVTQKQCLKYYVKYHHPKYNNSLTWNNKREFKKKYNSSPVIEGYWFGTLKDKQKVRDKQKVIVPPHDFGQCHFYNDSLRDIEFIPNDYFEVKLTDKELKGKKTDYACKNPSKKIINLEKKGLNLENWILQNKKEWITIADIEKMKKGDQIKVLLLNMYNMYEIDKTIIDNKIYKPKIFFKNAWGILSGVLDDTPKSKFTRSEMGKPC</sequence>
<gene>
    <name evidence="1" type="ORF">4_21</name>
</gene>
<accession>A0A5B8IPR9</accession>